<dbReference type="Proteomes" id="UP000470051">
    <property type="component" value="Unassembled WGS sequence"/>
</dbReference>
<accession>A0ABX0ASW8</accession>
<evidence type="ECO:0000313" key="2">
    <source>
        <dbReference type="Proteomes" id="UP000470051"/>
    </source>
</evidence>
<keyword evidence="2" id="KW-1185">Reference proteome</keyword>
<reference evidence="1 2" key="1">
    <citation type="submission" date="2019-12" db="EMBL/GenBank/DDBJ databases">
        <title>Engineering Photorhabdus to improve their lethality against agricultural pests.</title>
        <authorList>
            <person name="Machado R.A.R."/>
        </authorList>
    </citation>
    <scope>NUCLEOTIDE SEQUENCE [LARGE SCALE GENOMIC DNA]</scope>
    <source>
        <strain evidence="1 2">M-HU2</strain>
    </source>
</reference>
<organism evidence="1 2">
    <name type="scientific">Photorhabdus kayaii</name>
    <dbReference type="NCBI Taxonomy" id="230088"/>
    <lineage>
        <taxon>Bacteria</taxon>
        <taxon>Pseudomonadati</taxon>
        <taxon>Pseudomonadota</taxon>
        <taxon>Gammaproteobacteria</taxon>
        <taxon>Enterobacterales</taxon>
        <taxon>Morganellaceae</taxon>
        <taxon>Photorhabdus</taxon>
    </lineage>
</organism>
<proteinExistence type="predicted"/>
<protein>
    <recommendedName>
        <fullName evidence="3">JmjC domain-containing protein</fullName>
    </recommendedName>
</protein>
<dbReference type="RefSeq" id="WP_113040692.1">
    <property type="nucleotide sequence ID" value="NZ_CAWPKC010000001.1"/>
</dbReference>
<gene>
    <name evidence="1" type="ORF">GPY42_01140</name>
</gene>
<evidence type="ECO:0000313" key="1">
    <source>
        <dbReference type="EMBL" id="NDL23858.1"/>
    </source>
</evidence>
<dbReference type="EMBL" id="WSFE01000001">
    <property type="protein sequence ID" value="NDL23858.1"/>
    <property type="molecule type" value="Genomic_DNA"/>
</dbReference>
<evidence type="ECO:0008006" key="3">
    <source>
        <dbReference type="Google" id="ProtNLM"/>
    </source>
</evidence>
<dbReference type="SUPFAM" id="SSF51197">
    <property type="entry name" value="Clavaminate synthase-like"/>
    <property type="match status" value="1"/>
</dbReference>
<comment type="caution">
    <text evidence="1">The sequence shown here is derived from an EMBL/GenBank/DDBJ whole genome shotgun (WGS) entry which is preliminary data.</text>
</comment>
<dbReference type="Gene3D" id="2.60.120.650">
    <property type="entry name" value="Cupin"/>
    <property type="match status" value="1"/>
</dbReference>
<sequence>MNDISSLDFSQKIWNKKPAELNLTNIKFSENEIFDSLIKYKTSLEELKSRNSVSEFITAIDGKLTEKPVSDFLIEKDEINFDQYIKRLDNSYINQEWCIAYFGLHASTPVIWDKAKSFADLLYSSLFYRPRGRVDIDCFLGRYSSTHTGIHIDYAHNFAFTLRNGKTMYTWEPENKQLMYIRYPHYEQYKSSSYILNNSSDRVCYFPHDYLHVAESKNNVSLVINIAFWEFDENKKNIKSFINNQIDKTVDTSIYEHNEYQGNVCVSPELHQYHTKGKKIFEEGTLEKYLITTQLIRDTSSSLCVPRPPVQFDKKIRTVFFNGNSLLQWYIMSSKLNILVSSNGHCILIDYHKDTIKLLYYILEGKRINLNKLNEFHQLLVIKLYEWGCVINADH</sequence>
<name>A0ABX0ASW8_9GAMM</name>